<feature type="transmembrane region" description="Helical" evidence="9">
    <location>
        <begin position="425"/>
        <end position="449"/>
    </location>
</feature>
<dbReference type="Pfam" id="PF03412">
    <property type="entry name" value="Peptidase_C39"/>
    <property type="match status" value="1"/>
</dbReference>
<dbReference type="InterPro" id="IPR011527">
    <property type="entry name" value="ABC1_TM_dom"/>
</dbReference>
<reference evidence="13 14" key="1">
    <citation type="journal article" date="2019" name="Int. J. Syst. Evol. Microbiol.">
        <title>The Global Catalogue of Microorganisms (GCM) 10K type strain sequencing project: providing services to taxonomists for standard genome sequencing and annotation.</title>
        <authorList>
            <consortium name="The Broad Institute Genomics Platform"/>
            <consortium name="The Broad Institute Genome Sequencing Center for Infectious Disease"/>
            <person name="Wu L."/>
            <person name="Ma J."/>
        </authorList>
    </citation>
    <scope>NUCLEOTIDE SEQUENCE [LARGE SCALE GENOMIC DNA]</scope>
    <source>
        <strain evidence="13 14">JCM 16231</strain>
    </source>
</reference>
<protein>
    <submittedName>
        <fullName evidence="13">Peptidase domain-containing ABC transporter</fullName>
    </submittedName>
</protein>
<dbReference type="PROSITE" id="PS50893">
    <property type="entry name" value="ABC_TRANSPORTER_2"/>
    <property type="match status" value="1"/>
</dbReference>
<keyword evidence="14" id="KW-1185">Reference proteome</keyword>
<gene>
    <name evidence="13" type="ORF">GCM10009433_04220</name>
</gene>
<keyword evidence="7 9" id="KW-0472">Membrane</keyword>
<dbReference type="InterPro" id="IPR027417">
    <property type="entry name" value="P-loop_NTPase"/>
</dbReference>
<accession>A0ABN1K2X6</accession>
<evidence type="ECO:0000256" key="8">
    <source>
        <dbReference type="ARBA" id="ARBA00043264"/>
    </source>
</evidence>
<name>A0ABN1K2X6_9FLAO</name>
<evidence type="ECO:0000313" key="14">
    <source>
        <dbReference type="Proteomes" id="UP001500185"/>
    </source>
</evidence>
<dbReference type="Pfam" id="PF00664">
    <property type="entry name" value="ABC_membrane"/>
    <property type="match status" value="1"/>
</dbReference>
<dbReference type="InterPro" id="IPR003439">
    <property type="entry name" value="ABC_transporter-like_ATP-bd"/>
</dbReference>
<evidence type="ECO:0000256" key="3">
    <source>
        <dbReference type="ARBA" id="ARBA00022741"/>
    </source>
</evidence>
<dbReference type="PANTHER" id="PTHR24221">
    <property type="entry name" value="ATP-BINDING CASSETTE SUB-FAMILY B"/>
    <property type="match status" value="1"/>
</dbReference>
<evidence type="ECO:0000256" key="6">
    <source>
        <dbReference type="ARBA" id="ARBA00022989"/>
    </source>
</evidence>
<evidence type="ECO:0000256" key="1">
    <source>
        <dbReference type="ARBA" id="ARBA00004651"/>
    </source>
</evidence>
<dbReference type="Pfam" id="PF00005">
    <property type="entry name" value="ABC_tran"/>
    <property type="match status" value="1"/>
</dbReference>
<evidence type="ECO:0000259" key="11">
    <source>
        <dbReference type="PROSITE" id="PS50929"/>
    </source>
</evidence>
<dbReference type="Gene3D" id="3.90.70.10">
    <property type="entry name" value="Cysteine proteinases"/>
    <property type="match status" value="1"/>
</dbReference>
<dbReference type="SUPFAM" id="SSF90123">
    <property type="entry name" value="ABC transporter transmembrane region"/>
    <property type="match status" value="1"/>
</dbReference>
<feature type="domain" description="Peptidase C39" evidence="12">
    <location>
        <begin position="14"/>
        <end position="137"/>
    </location>
</feature>
<keyword evidence="4" id="KW-0067">ATP-binding</keyword>
<dbReference type="SMART" id="SM00382">
    <property type="entry name" value="AAA"/>
    <property type="match status" value="1"/>
</dbReference>
<dbReference type="PANTHER" id="PTHR24221:SF654">
    <property type="entry name" value="ATP-BINDING CASSETTE SUB-FAMILY B MEMBER 6"/>
    <property type="match status" value="1"/>
</dbReference>
<comment type="caution">
    <text evidence="13">The sequence shown here is derived from an EMBL/GenBank/DDBJ whole genome shotgun (WGS) entry which is preliminary data.</text>
</comment>
<proteinExistence type="predicted"/>
<feature type="transmembrane region" description="Helical" evidence="9">
    <location>
        <begin position="310"/>
        <end position="326"/>
    </location>
</feature>
<organism evidence="13 14">
    <name type="scientific">Psychroflexus lacisalsi</name>
    <dbReference type="NCBI Taxonomy" id="503928"/>
    <lineage>
        <taxon>Bacteria</taxon>
        <taxon>Pseudomonadati</taxon>
        <taxon>Bacteroidota</taxon>
        <taxon>Flavobacteriia</taxon>
        <taxon>Flavobacteriales</taxon>
        <taxon>Flavobacteriaceae</taxon>
        <taxon>Psychroflexus</taxon>
    </lineage>
</organism>
<feature type="transmembrane region" description="Helical" evidence="9">
    <location>
        <begin position="392"/>
        <end position="413"/>
    </location>
</feature>
<dbReference type="RefSeq" id="WP_224455543.1">
    <property type="nucleotide sequence ID" value="NZ_BAAAGG010000004.1"/>
</dbReference>
<keyword evidence="8" id="KW-0080">Bacteriocin transport</keyword>
<keyword evidence="5" id="KW-0653">Protein transport</keyword>
<feature type="transmembrane region" description="Helical" evidence="9">
    <location>
        <begin position="206"/>
        <end position="226"/>
    </location>
</feature>
<feature type="domain" description="ABC transmembrane type-1" evidence="11">
    <location>
        <begin position="171"/>
        <end position="451"/>
    </location>
</feature>
<keyword evidence="6 9" id="KW-1133">Transmembrane helix</keyword>
<dbReference type="EMBL" id="BAAAGG010000004">
    <property type="protein sequence ID" value="GAA0752800.1"/>
    <property type="molecule type" value="Genomic_DNA"/>
</dbReference>
<dbReference type="InterPro" id="IPR039421">
    <property type="entry name" value="Type_1_exporter"/>
</dbReference>
<evidence type="ECO:0000256" key="7">
    <source>
        <dbReference type="ARBA" id="ARBA00023136"/>
    </source>
</evidence>
<dbReference type="CDD" id="cd18570">
    <property type="entry name" value="ABC_6TM_PCAT1_LagD_like"/>
    <property type="match status" value="1"/>
</dbReference>
<feature type="transmembrane region" description="Helical" evidence="9">
    <location>
        <begin position="168"/>
        <end position="194"/>
    </location>
</feature>
<feature type="domain" description="ABC transporter" evidence="10">
    <location>
        <begin position="481"/>
        <end position="716"/>
    </location>
</feature>
<evidence type="ECO:0000256" key="4">
    <source>
        <dbReference type="ARBA" id="ARBA00022840"/>
    </source>
</evidence>
<evidence type="ECO:0000256" key="2">
    <source>
        <dbReference type="ARBA" id="ARBA00022692"/>
    </source>
</evidence>
<dbReference type="PROSITE" id="PS50929">
    <property type="entry name" value="ABC_TM1F"/>
    <property type="match status" value="1"/>
</dbReference>
<dbReference type="PROSITE" id="PS50990">
    <property type="entry name" value="PEPTIDASE_C39"/>
    <property type="match status" value="1"/>
</dbReference>
<keyword evidence="3" id="KW-0547">Nucleotide-binding</keyword>
<dbReference type="InterPro" id="IPR003593">
    <property type="entry name" value="AAA+_ATPase"/>
</dbReference>
<dbReference type="SUPFAM" id="SSF52540">
    <property type="entry name" value="P-loop containing nucleoside triphosphate hydrolases"/>
    <property type="match status" value="1"/>
</dbReference>
<evidence type="ECO:0000259" key="12">
    <source>
        <dbReference type="PROSITE" id="PS50990"/>
    </source>
</evidence>
<evidence type="ECO:0000256" key="9">
    <source>
        <dbReference type="SAM" id="Phobius"/>
    </source>
</evidence>
<keyword evidence="5" id="KW-0813">Transport</keyword>
<evidence type="ECO:0000259" key="10">
    <source>
        <dbReference type="PROSITE" id="PS50893"/>
    </source>
</evidence>
<evidence type="ECO:0000256" key="5">
    <source>
        <dbReference type="ARBA" id="ARBA00022927"/>
    </source>
</evidence>
<sequence length="722" mass="81517">MKNLKQISKTHVLQLDQSDCGVACLLSLVNYYDGESSLEHLRKLSGTSKQGTTLLGLYQAAQDLGFDAQGNEADIKAIIEHNEPTILHVVIEEQLQHYVICYGYNGKTFTIGDPGKGIYEYTREQLDNIWQSKTCLTLKPTQAFEKKSKLKKSKKKWFFQVLKEDYRVISFSLILGLAISILGMTMAVFSQKLIDDILPSNNIQKLIAGIVLVGFLLCIRIGFNALRDYFLIHQTKEFNTRIIDKFYSSLLHLPKSFFNSRKIGDLVARLNDTQRVQRVINRIVGNVLIDILVTLSSLGLIFIYSWQSGLIVIVSLPLYAILIYRFNKPIITSQKEVMQAYALNESNYINSMNGISTIKNNNKQSIFQDINNVIYGNFQSKVFDLGKINLKLSAYSGLFSTFFLIGILAYASFSVYREDLQLGELMAILGVSGSLLPAVANLALISIAINEAKVAFNRMFEFASITPEQSGSNEIKNFKQIELKNIAFRFPGHSLLFENLSLSIKKGECHVLVGESGSGKSTIAEILQKSYELSSGQIILNHSIKLKDINIESWRKVIGVVPQDVTLFNGNLLSNITLGDEMDPQTMEEFFQEYQFDKFIQMLPQGLATIVGEEGINLSGGQKQMVGLMRALYKKPQFLILDEFTSAMDRLTENFALDCISKIKSEIGVFFITHRLSIVPRIADKISVLEKKSIKLTDSHKELLKHNNFYSQYWNELLNLNE</sequence>
<feature type="transmembrane region" description="Helical" evidence="9">
    <location>
        <begin position="283"/>
        <end position="304"/>
    </location>
</feature>
<dbReference type="Gene3D" id="3.40.50.300">
    <property type="entry name" value="P-loop containing nucleotide triphosphate hydrolases"/>
    <property type="match status" value="1"/>
</dbReference>
<keyword evidence="2 9" id="KW-0812">Transmembrane</keyword>
<dbReference type="Gene3D" id="1.20.1560.10">
    <property type="entry name" value="ABC transporter type 1, transmembrane domain"/>
    <property type="match status" value="1"/>
</dbReference>
<dbReference type="InterPro" id="IPR005074">
    <property type="entry name" value="Peptidase_C39"/>
</dbReference>
<comment type="subcellular location">
    <subcellularLocation>
        <location evidence="1">Cell membrane</location>
        <topology evidence="1">Multi-pass membrane protein</topology>
    </subcellularLocation>
</comment>
<dbReference type="InterPro" id="IPR036640">
    <property type="entry name" value="ABC1_TM_sf"/>
</dbReference>
<evidence type="ECO:0000313" key="13">
    <source>
        <dbReference type="EMBL" id="GAA0752800.1"/>
    </source>
</evidence>
<dbReference type="Proteomes" id="UP001500185">
    <property type="component" value="Unassembled WGS sequence"/>
</dbReference>